<reference evidence="1 2" key="1">
    <citation type="submission" date="2023-01" db="EMBL/GenBank/DDBJ databases">
        <title>Genomes from the Australian National Cyanobacteria Reference Collection.</title>
        <authorList>
            <person name="Willis A."/>
            <person name="Lee E.M.F."/>
        </authorList>
    </citation>
    <scope>NUCLEOTIDE SEQUENCE [LARGE SCALE GENOMIC DNA]</scope>
    <source>
        <strain evidence="1 2">CS-549</strain>
    </source>
</reference>
<accession>A0ABT4ZT13</accession>
<comment type="caution">
    <text evidence="1">The sequence shown here is derived from an EMBL/GenBank/DDBJ whole genome shotgun (WGS) entry which is preliminary data.</text>
</comment>
<evidence type="ECO:0000313" key="1">
    <source>
        <dbReference type="EMBL" id="MDB9441877.1"/>
    </source>
</evidence>
<keyword evidence="2" id="KW-1185">Reference proteome</keyword>
<proteinExistence type="predicted"/>
<protein>
    <submittedName>
        <fullName evidence="1">Uncharacterized protein</fullName>
    </submittedName>
</protein>
<sequence length="74" mass="8348">MSELVNKKIYLVTGVRIAIDSQGGILIAGILSDTPFTDDQDSETLSENPIANFAFTRQQATFLRERLNEFLREE</sequence>
<evidence type="ECO:0000313" key="2">
    <source>
        <dbReference type="Proteomes" id="UP001211711"/>
    </source>
</evidence>
<dbReference type="EMBL" id="JAQMTI010000128">
    <property type="protein sequence ID" value="MDB9441877.1"/>
    <property type="molecule type" value="Genomic_DNA"/>
</dbReference>
<dbReference type="Proteomes" id="UP001211711">
    <property type="component" value="Unassembled WGS sequence"/>
</dbReference>
<organism evidence="1 2">
    <name type="scientific">Sphaerospermopsis kisseleviana CS-549</name>
    <dbReference type="NCBI Taxonomy" id="3021783"/>
    <lineage>
        <taxon>Bacteria</taxon>
        <taxon>Bacillati</taxon>
        <taxon>Cyanobacteriota</taxon>
        <taxon>Cyanophyceae</taxon>
        <taxon>Nostocales</taxon>
        <taxon>Aphanizomenonaceae</taxon>
        <taxon>Sphaerospermopsis</taxon>
        <taxon>Sphaerospermopsis kisseleviana</taxon>
    </lineage>
</organism>
<dbReference type="RefSeq" id="WP_096569712.1">
    <property type="nucleotide sequence ID" value="NZ_JAQMTI010000128.1"/>
</dbReference>
<gene>
    <name evidence="1" type="ORF">PN497_10965</name>
</gene>
<name>A0ABT4ZT13_9CYAN</name>